<reference evidence="1" key="1">
    <citation type="submission" date="2023-05" db="EMBL/GenBank/DDBJ databases">
        <authorList>
            <person name="Stuckert A."/>
        </authorList>
    </citation>
    <scope>NUCLEOTIDE SEQUENCE</scope>
</reference>
<evidence type="ECO:0000313" key="2">
    <source>
        <dbReference type="Proteomes" id="UP001162483"/>
    </source>
</evidence>
<proteinExistence type="predicted"/>
<comment type="caution">
    <text evidence="1">The sequence shown here is derived from an EMBL/GenBank/DDBJ whole genome shotgun (WGS) entry which is preliminary data.</text>
</comment>
<organism evidence="1 2">
    <name type="scientific">Staurois parvus</name>
    <dbReference type="NCBI Taxonomy" id="386267"/>
    <lineage>
        <taxon>Eukaryota</taxon>
        <taxon>Metazoa</taxon>
        <taxon>Chordata</taxon>
        <taxon>Craniata</taxon>
        <taxon>Vertebrata</taxon>
        <taxon>Euteleostomi</taxon>
        <taxon>Amphibia</taxon>
        <taxon>Batrachia</taxon>
        <taxon>Anura</taxon>
        <taxon>Neobatrachia</taxon>
        <taxon>Ranoidea</taxon>
        <taxon>Ranidae</taxon>
        <taxon>Staurois</taxon>
    </lineage>
</organism>
<gene>
    <name evidence="1" type="ORF">SPARVUS_LOCUS12012819</name>
</gene>
<accession>A0ABN9FHL6</accession>
<feature type="non-terminal residue" evidence="1">
    <location>
        <position position="1"/>
    </location>
</feature>
<protein>
    <submittedName>
        <fullName evidence="1">Uncharacterized protein</fullName>
    </submittedName>
</protein>
<keyword evidence="2" id="KW-1185">Reference proteome</keyword>
<dbReference type="EMBL" id="CATNWA010016883">
    <property type="protein sequence ID" value="CAI9596089.1"/>
    <property type="molecule type" value="Genomic_DNA"/>
</dbReference>
<sequence>SPWPRAGWLTAPAGPVRQRGLRPVRKGTYVRRCQGRRGSRAGFSYLLQTRDRRSDMAGKLKAEEARRVLEALSAATGRLGSCLESLEGSQKMLEKSIKCQTHLNHSLKPIQTAFTLKENTSGGLDAASRM</sequence>
<evidence type="ECO:0000313" key="1">
    <source>
        <dbReference type="EMBL" id="CAI9596089.1"/>
    </source>
</evidence>
<dbReference type="Proteomes" id="UP001162483">
    <property type="component" value="Unassembled WGS sequence"/>
</dbReference>
<name>A0ABN9FHL6_9NEOB</name>